<keyword evidence="3" id="KW-1185">Reference proteome</keyword>
<gene>
    <name evidence="2" type="ORF">Xkoz_03113</name>
</gene>
<dbReference type="Proteomes" id="UP000221101">
    <property type="component" value="Unassembled WGS sequence"/>
</dbReference>
<evidence type="ECO:0000313" key="3">
    <source>
        <dbReference type="Proteomes" id="UP000221101"/>
    </source>
</evidence>
<comment type="caution">
    <text evidence="2">The sequence shown here is derived from an EMBL/GenBank/DDBJ whole genome shotgun (WGS) entry which is preliminary data.</text>
</comment>
<reference evidence="2 3" key="1">
    <citation type="journal article" date="2017" name="Nat. Microbiol.">
        <title>Natural product diversity associated with the nematode symbionts Photorhabdus and Xenorhabdus.</title>
        <authorList>
            <person name="Tobias N.J."/>
            <person name="Wolff H."/>
            <person name="Djahanschiri B."/>
            <person name="Grundmann F."/>
            <person name="Kronenwerth M."/>
            <person name="Shi Y.M."/>
            <person name="Simonyi S."/>
            <person name="Grun P."/>
            <person name="Shapiro-Ilan D."/>
            <person name="Pidot S.J."/>
            <person name="Stinear T.P."/>
            <person name="Ebersberger I."/>
            <person name="Bode H.B."/>
        </authorList>
    </citation>
    <scope>NUCLEOTIDE SEQUENCE [LARGE SCALE GENOMIC DNA]</scope>
    <source>
        <strain evidence="2 3">DSM 17907</strain>
    </source>
</reference>
<feature type="compositionally biased region" description="Polar residues" evidence="1">
    <location>
        <begin position="7"/>
        <end position="20"/>
    </location>
</feature>
<feature type="region of interest" description="Disordered" evidence="1">
    <location>
        <begin position="1"/>
        <end position="20"/>
    </location>
</feature>
<dbReference type="AlphaFoldDB" id="A0A2D0L3Z5"/>
<evidence type="ECO:0000313" key="2">
    <source>
        <dbReference type="EMBL" id="PHM70401.1"/>
    </source>
</evidence>
<dbReference type="OrthoDB" id="5691094at2"/>
<accession>A0A2D0L3Z5</accession>
<organism evidence="2 3">
    <name type="scientific">Xenorhabdus kozodoii</name>
    <dbReference type="NCBI Taxonomy" id="351676"/>
    <lineage>
        <taxon>Bacteria</taxon>
        <taxon>Pseudomonadati</taxon>
        <taxon>Pseudomonadota</taxon>
        <taxon>Gammaproteobacteria</taxon>
        <taxon>Enterobacterales</taxon>
        <taxon>Morganellaceae</taxon>
        <taxon>Xenorhabdus</taxon>
    </lineage>
</organism>
<dbReference type="EMBL" id="NJCX01000025">
    <property type="protein sequence ID" value="PHM70401.1"/>
    <property type="molecule type" value="Genomic_DNA"/>
</dbReference>
<protein>
    <submittedName>
        <fullName evidence="2">Tail fiber protein</fullName>
    </submittedName>
</protein>
<evidence type="ECO:0000256" key="1">
    <source>
        <dbReference type="SAM" id="MobiDB-lite"/>
    </source>
</evidence>
<proteinExistence type="predicted"/>
<sequence length="211" mass="22520">MQKIGDVTNTADSNGEFTNGNVAAGVPPTLLEAPWFNTVQREIINALAAAGIQPNKHNDAQLSEAIRKLISSGALEKSKNGADIPNKNEFVKNLGLSDSVYRTIGNGRNQIPDMSFFTLASSTSRGLYATFPSGLILQSFECDVPGTAPRGYVYPLPFAFPNLFSAAILTPRDGIGDITIAPTYTNEGAWGIRIFNWSGGGNVISVICMGY</sequence>
<name>A0A2D0L3Z5_9GAMM</name>